<proteinExistence type="predicted"/>
<reference evidence="1" key="1">
    <citation type="submission" date="2022-07" db="EMBL/GenBank/DDBJ databases">
        <title>Genome sequencing of Photobacterium atrarenae GJH2-4.</title>
        <authorList>
            <person name="Park S.-J."/>
        </authorList>
    </citation>
    <scope>NUCLEOTIDE SEQUENCE</scope>
    <source>
        <strain evidence="1">GJH2-4</strain>
    </source>
</reference>
<accession>A0ABY5GP66</accession>
<sequence>MACKPPDPSWPWRGYRDPGWAEPCLSRLQPPGVSLSRLQPEKKRMVWQHIQTQHPDLARLLTSGEFDDLKRQLTAYFGPVEIGVNLQDIGGSLYGVRRQTKTRN</sequence>
<organism evidence="1 2">
    <name type="scientific">Photobacterium atrarenae</name>
    <dbReference type="NCBI Taxonomy" id="865757"/>
    <lineage>
        <taxon>Bacteria</taxon>
        <taxon>Pseudomonadati</taxon>
        <taxon>Pseudomonadota</taxon>
        <taxon>Gammaproteobacteria</taxon>
        <taxon>Vibrionales</taxon>
        <taxon>Vibrionaceae</taxon>
        <taxon>Photobacterium</taxon>
    </lineage>
</organism>
<evidence type="ECO:0000313" key="1">
    <source>
        <dbReference type="EMBL" id="UTV30885.1"/>
    </source>
</evidence>
<dbReference type="Proteomes" id="UP001057998">
    <property type="component" value="Chromosome 2"/>
</dbReference>
<keyword evidence="2" id="KW-1185">Reference proteome</keyword>
<name>A0ABY5GP66_9GAMM</name>
<dbReference type="EMBL" id="CP101509">
    <property type="protein sequence ID" value="UTV30885.1"/>
    <property type="molecule type" value="Genomic_DNA"/>
</dbReference>
<gene>
    <name evidence="1" type="ORF">NNL38_20220</name>
</gene>
<dbReference type="RefSeq" id="WP_255392255.1">
    <property type="nucleotide sequence ID" value="NZ_CP101509.1"/>
</dbReference>
<evidence type="ECO:0000313" key="2">
    <source>
        <dbReference type="Proteomes" id="UP001057998"/>
    </source>
</evidence>
<protein>
    <submittedName>
        <fullName evidence="1">Uncharacterized protein</fullName>
    </submittedName>
</protein>